<dbReference type="EMBL" id="JAGMUU010000049">
    <property type="protein sequence ID" value="KAH7112752.1"/>
    <property type="molecule type" value="Genomic_DNA"/>
</dbReference>
<dbReference type="Proteomes" id="UP000717696">
    <property type="component" value="Unassembled WGS sequence"/>
</dbReference>
<evidence type="ECO:0000313" key="1">
    <source>
        <dbReference type="EMBL" id="KAH7112752.1"/>
    </source>
</evidence>
<evidence type="ECO:0000313" key="2">
    <source>
        <dbReference type="Proteomes" id="UP000717696"/>
    </source>
</evidence>
<organism evidence="1 2">
    <name type="scientific">Dactylonectria estremocensis</name>
    <dbReference type="NCBI Taxonomy" id="1079267"/>
    <lineage>
        <taxon>Eukaryota</taxon>
        <taxon>Fungi</taxon>
        <taxon>Dikarya</taxon>
        <taxon>Ascomycota</taxon>
        <taxon>Pezizomycotina</taxon>
        <taxon>Sordariomycetes</taxon>
        <taxon>Hypocreomycetidae</taxon>
        <taxon>Hypocreales</taxon>
        <taxon>Nectriaceae</taxon>
        <taxon>Dactylonectria</taxon>
    </lineage>
</organism>
<proteinExistence type="predicted"/>
<reference evidence="1" key="1">
    <citation type="journal article" date="2021" name="Nat. Commun.">
        <title>Genetic determinants of endophytism in the Arabidopsis root mycobiome.</title>
        <authorList>
            <person name="Mesny F."/>
            <person name="Miyauchi S."/>
            <person name="Thiergart T."/>
            <person name="Pickel B."/>
            <person name="Atanasova L."/>
            <person name="Karlsson M."/>
            <person name="Huettel B."/>
            <person name="Barry K.W."/>
            <person name="Haridas S."/>
            <person name="Chen C."/>
            <person name="Bauer D."/>
            <person name="Andreopoulos W."/>
            <person name="Pangilinan J."/>
            <person name="LaButti K."/>
            <person name="Riley R."/>
            <person name="Lipzen A."/>
            <person name="Clum A."/>
            <person name="Drula E."/>
            <person name="Henrissat B."/>
            <person name="Kohler A."/>
            <person name="Grigoriev I.V."/>
            <person name="Martin F.M."/>
            <person name="Hacquard S."/>
        </authorList>
    </citation>
    <scope>NUCLEOTIDE SEQUENCE</scope>
    <source>
        <strain evidence="1">MPI-CAGE-AT-0021</strain>
    </source>
</reference>
<name>A0A9P9D5E6_9HYPO</name>
<accession>A0A9P9D5E6</accession>
<protein>
    <submittedName>
        <fullName evidence="1">Uncharacterized protein</fullName>
    </submittedName>
</protein>
<sequence>MASLDDTKRLIEELGCFYQKNSEMGQRVDAILEEDGYYFMNTPGLTFAKVNTLENEFGVLPYGMIFLMMEP</sequence>
<gene>
    <name evidence="1" type="ORF">B0J13DRAFT_631380</name>
</gene>
<comment type="caution">
    <text evidence="1">The sequence shown here is derived from an EMBL/GenBank/DDBJ whole genome shotgun (WGS) entry which is preliminary data.</text>
</comment>
<keyword evidence="2" id="KW-1185">Reference proteome</keyword>
<dbReference type="AlphaFoldDB" id="A0A9P9D5E6"/>
<dbReference type="OrthoDB" id="5068804at2759"/>